<proteinExistence type="predicted"/>
<dbReference type="OrthoDB" id="2250058at2759"/>
<dbReference type="JaponicusDB" id="SJAG_05352"/>
<evidence type="ECO:0000256" key="1">
    <source>
        <dbReference type="SAM" id="MobiDB-lite"/>
    </source>
</evidence>
<dbReference type="STRING" id="402676.B6K8F6"/>
<name>B6K8F6_SCHJY</name>
<dbReference type="HOGENOM" id="CLU_886127_0_0_1"/>
<dbReference type="Proteomes" id="UP000001744">
    <property type="component" value="Unassembled WGS sequence"/>
</dbReference>
<keyword evidence="3" id="KW-1185">Reference proteome</keyword>
<gene>
    <name evidence="2" type="ORF">SJAG_05352</name>
</gene>
<protein>
    <recommendedName>
        <fullName evidence="4">Retrotransposon gag domain-containing protein</fullName>
    </recommendedName>
</protein>
<dbReference type="GeneID" id="7047644"/>
<evidence type="ECO:0000313" key="3">
    <source>
        <dbReference type="Proteomes" id="UP000001744"/>
    </source>
</evidence>
<dbReference type="VEuPathDB" id="FungiDB:SJAG_05352"/>
<accession>B6K8F6</accession>
<dbReference type="RefSeq" id="XP_002176103.2">
    <property type="nucleotide sequence ID" value="XM_002176067.2"/>
</dbReference>
<dbReference type="AlphaFoldDB" id="B6K8F6"/>
<reference evidence="2 3" key="1">
    <citation type="journal article" date="2011" name="Science">
        <title>Comparative functional genomics of the fission yeasts.</title>
        <authorList>
            <person name="Rhind N."/>
            <person name="Chen Z."/>
            <person name="Yassour M."/>
            <person name="Thompson D.A."/>
            <person name="Haas B.J."/>
            <person name="Habib N."/>
            <person name="Wapinski I."/>
            <person name="Roy S."/>
            <person name="Lin M.F."/>
            <person name="Heiman D.I."/>
            <person name="Young S.K."/>
            <person name="Furuya K."/>
            <person name="Guo Y."/>
            <person name="Pidoux A."/>
            <person name="Chen H.M."/>
            <person name="Robbertse B."/>
            <person name="Goldberg J.M."/>
            <person name="Aoki K."/>
            <person name="Bayne E.H."/>
            <person name="Berlin A.M."/>
            <person name="Desjardins C.A."/>
            <person name="Dobbs E."/>
            <person name="Dukaj L."/>
            <person name="Fan L."/>
            <person name="FitzGerald M.G."/>
            <person name="French C."/>
            <person name="Gujja S."/>
            <person name="Hansen K."/>
            <person name="Keifenheim D."/>
            <person name="Levin J.Z."/>
            <person name="Mosher R.A."/>
            <person name="Mueller C.A."/>
            <person name="Pfiffner J."/>
            <person name="Priest M."/>
            <person name="Russ C."/>
            <person name="Smialowska A."/>
            <person name="Swoboda P."/>
            <person name="Sykes S.M."/>
            <person name="Vaughn M."/>
            <person name="Vengrova S."/>
            <person name="Yoder R."/>
            <person name="Zeng Q."/>
            <person name="Allshire R."/>
            <person name="Baulcombe D."/>
            <person name="Birren B.W."/>
            <person name="Brown W."/>
            <person name="Ekwall K."/>
            <person name="Kellis M."/>
            <person name="Leatherwood J."/>
            <person name="Levin H."/>
            <person name="Margalit H."/>
            <person name="Martienssen R."/>
            <person name="Nieduszynski C.A."/>
            <person name="Spatafora J.W."/>
            <person name="Friedman N."/>
            <person name="Dalgaard J.Z."/>
            <person name="Baumann P."/>
            <person name="Niki H."/>
            <person name="Regev A."/>
            <person name="Nusbaum C."/>
        </authorList>
    </citation>
    <scope>NUCLEOTIDE SEQUENCE [LARGE SCALE GENOMIC DNA]</scope>
    <source>
        <strain evidence="3">yFS275 / FY16936</strain>
    </source>
</reference>
<evidence type="ECO:0000313" key="2">
    <source>
        <dbReference type="EMBL" id="EEB04996.2"/>
    </source>
</evidence>
<feature type="compositionally biased region" description="Polar residues" evidence="1">
    <location>
        <begin position="7"/>
        <end position="23"/>
    </location>
</feature>
<evidence type="ECO:0008006" key="4">
    <source>
        <dbReference type="Google" id="ProtNLM"/>
    </source>
</evidence>
<organism evidence="2 3">
    <name type="scientific">Schizosaccharomyces japonicus (strain yFS275 / FY16936)</name>
    <name type="common">Fission yeast</name>
    <dbReference type="NCBI Taxonomy" id="402676"/>
    <lineage>
        <taxon>Eukaryota</taxon>
        <taxon>Fungi</taxon>
        <taxon>Dikarya</taxon>
        <taxon>Ascomycota</taxon>
        <taxon>Taphrinomycotina</taxon>
        <taxon>Schizosaccharomycetes</taxon>
        <taxon>Schizosaccharomycetales</taxon>
        <taxon>Schizosaccharomycetaceae</taxon>
        <taxon>Schizosaccharomyces</taxon>
    </lineage>
</organism>
<dbReference type="EMBL" id="KE651170">
    <property type="protein sequence ID" value="EEB04996.2"/>
    <property type="molecule type" value="Genomic_DNA"/>
</dbReference>
<feature type="region of interest" description="Disordered" evidence="1">
    <location>
        <begin position="1"/>
        <end position="23"/>
    </location>
</feature>
<sequence>MSEPMAQDTNNEQQPISAASTRPTRVFGVPSAASIPVAPAPAPVQYVSAPREDWTWAPKPFLYDGTPDLLVLQNWIRAVERFLRTRDIATKKQAWTAYNFLTGAALDRCDVDPRLHPGLEEGSLSWLELKTYLKRSFTPGDALKRYRLQFYECRQKGSALDFITELDRFRTVLKLDEWLVLDQLERGAKPNVARELRMRRPANLDEAIHVALSVQEDVQTRCEDGGPFRRACKIGYLSRSDSFDRILVMSVPEPGEKAQIGDLDDTEVGNRTEELNEENIQDALDIPLPVVCRQLTVVPWRSLKCLPELSWTMP</sequence>